<evidence type="ECO:0000313" key="2">
    <source>
        <dbReference type="Proteomes" id="UP000741360"/>
    </source>
</evidence>
<dbReference type="Pfam" id="PF09837">
    <property type="entry name" value="DUF2064"/>
    <property type="match status" value="1"/>
</dbReference>
<dbReference type="SUPFAM" id="SSF53448">
    <property type="entry name" value="Nucleotide-diphospho-sugar transferases"/>
    <property type="match status" value="1"/>
</dbReference>
<dbReference type="Gene3D" id="3.90.550.10">
    <property type="entry name" value="Spore Coat Polysaccharide Biosynthesis Protein SpsA, Chain A"/>
    <property type="match status" value="1"/>
</dbReference>
<comment type="caution">
    <text evidence="1">The sequence shown here is derived from an EMBL/GenBank/DDBJ whole genome shotgun (WGS) entry which is preliminary data.</text>
</comment>
<dbReference type="AlphaFoldDB" id="A0A932GSE4"/>
<proteinExistence type="predicted"/>
<dbReference type="NCBIfam" id="TIGR04282">
    <property type="entry name" value="glyco_like_cofC"/>
    <property type="match status" value="1"/>
</dbReference>
<dbReference type="EMBL" id="JACPSX010000275">
    <property type="protein sequence ID" value="MBI3016203.1"/>
    <property type="molecule type" value="Genomic_DNA"/>
</dbReference>
<dbReference type="InterPro" id="IPR018641">
    <property type="entry name" value="Trfase_1_rSAM/seldom-assoc"/>
</dbReference>
<protein>
    <submittedName>
        <fullName evidence="1">TIGR04282 family arsenosugar biosynthesis glycosyltransferase</fullName>
    </submittedName>
</protein>
<name>A0A932GSE4_UNCTE</name>
<organism evidence="1 2">
    <name type="scientific">Tectimicrobiota bacterium</name>
    <dbReference type="NCBI Taxonomy" id="2528274"/>
    <lineage>
        <taxon>Bacteria</taxon>
        <taxon>Pseudomonadati</taxon>
        <taxon>Nitrospinota/Tectimicrobiota group</taxon>
        <taxon>Candidatus Tectimicrobiota</taxon>
    </lineage>
</organism>
<dbReference type="Proteomes" id="UP000741360">
    <property type="component" value="Unassembled WGS sequence"/>
</dbReference>
<dbReference type="PANTHER" id="PTHR36529:SF1">
    <property type="entry name" value="GLYCOSYLTRANSFERASE"/>
    <property type="match status" value="1"/>
</dbReference>
<gene>
    <name evidence="1" type="ORF">HYY65_14335</name>
</gene>
<accession>A0A932GSE4</accession>
<sequence>MAGVFDAAVAMMAKVPRPGEVKTRLCPTYSYEEAAELYRCFLLDKIEQVKGLEDAVPVIVYTPENTKDFFESLAGTGFTFIPQQGSDLGERLAGAFKRLFALGYRRVIVIDTDTPTLPLHYLQGALGLLCEPEVDVVLGPSEDGGYYLIGLCQLYRELFDGMVRSTAHVLSETIGRARAKGLKVACLSSWFDVDTPEDLQRLKASLRSDEAAGPQHTKRFLLEHSK</sequence>
<evidence type="ECO:0000313" key="1">
    <source>
        <dbReference type="EMBL" id="MBI3016203.1"/>
    </source>
</evidence>
<reference evidence="1" key="1">
    <citation type="submission" date="2020-07" db="EMBL/GenBank/DDBJ databases">
        <title>Huge and variable diversity of episymbiotic CPR bacteria and DPANN archaea in groundwater ecosystems.</title>
        <authorList>
            <person name="He C.Y."/>
            <person name="Keren R."/>
            <person name="Whittaker M."/>
            <person name="Farag I.F."/>
            <person name="Doudna J."/>
            <person name="Cate J.H.D."/>
            <person name="Banfield J.F."/>
        </authorList>
    </citation>
    <scope>NUCLEOTIDE SEQUENCE</scope>
    <source>
        <strain evidence="1">NC_groundwater_717_Ag_S-0.2um_59_8</strain>
    </source>
</reference>
<dbReference type="InterPro" id="IPR029044">
    <property type="entry name" value="Nucleotide-diphossugar_trans"/>
</dbReference>
<dbReference type="PANTHER" id="PTHR36529">
    <property type="entry name" value="SLL1095 PROTEIN"/>
    <property type="match status" value="1"/>
</dbReference>